<reference evidence="2 3" key="1">
    <citation type="submission" date="2019-02" db="EMBL/GenBank/DDBJ databases">
        <title>The draft genome of Acinetobacter halotolerans strain JCM 31009.</title>
        <authorList>
            <person name="Qin J."/>
            <person name="Feng Y."/>
            <person name="Nemec A."/>
            <person name="Zong Z."/>
        </authorList>
    </citation>
    <scope>NUCLEOTIDE SEQUENCE [LARGE SCALE GENOMIC DNA]</scope>
    <source>
        <strain evidence="2 3">JCM 31009</strain>
    </source>
</reference>
<dbReference type="PANTHER" id="PTHR35804">
    <property type="entry name" value="LYSINE EXPORTER LYSO"/>
    <property type="match status" value="1"/>
</dbReference>
<dbReference type="Proteomes" id="UP000292110">
    <property type="component" value="Unassembled WGS sequence"/>
</dbReference>
<name>A0A4Q6XB91_9GAMM</name>
<dbReference type="Pfam" id="PF03956">
    <property type="entry name" value="Lys_export"/>
    <property type="match status" value="1"/>
</dbReference>
<comment type="caution">
    <text evidence="2">The sequence shown here is derived from an EMBL/GenBank/DDBJ whole genome shotgun (WGS) entry which is preliminary data.</text>
</comment>
<dbReference type="PANTHER" id="PTHR35804:SF1">
    <property type="entry name" value="LYSINE EXPORTER LYSO"/>
    <property type="match status" value="1"/>
</dbReference>
<feature type="transmembrane region" description="Helical" evidence="1">
    <location>
        <begin position="168"/>
        <end position="189"/>
    </location>
</feature>
<dbReference type="EMBL" id="SGIM01000003">
    <property type="protein sequence ID" value="RZF54751.1"/>
    <property type="molecule type" value="Genomic_DNA"/>
</dbReference>
<dbReference type="AlphaFoldDB" id="A0A4Q6XB91"/>
<dbReference type="GO" id="GO:0015661">
    <property type="term" value="F:L-lysine efflux transmembrane transporter activity"/>
    <property type="evidence" value="ECO:0007669"/>
    <property type="project" value="InterPro"/>
</dbReference>
<feature type="transmembrane region" description="Helical" evidence="1">
    <location>
        <begin position="278"/>
        <end position="301"/>
    </location>
</feature>
<dbReference type="InterPro" id="IPR005642">
    <property type="entry name" value="LysO"/>
</dbReference>
<protein>
    <submittedName>
        <fullName evidence="2">Lysine exporter LysO family protein</fullName>
    </submittedName>
</protein>
<keyword evidence="3" id="KW-1185">Reference proteome</keyword>
<keyword evidence="1" id="KW-0812">Transmembrane</keyword>
<accession>A0A4Q6XB91</accession>
<evidence type="ECO:0000256" key="1">
    <source>
        <dbReference type="SAM" id="Phobius"/>
    </source>
</evidence>
<feature type="transmembrane region" description="Helical" evidence="1">
    <location>
        <begin position="140"/>
        <end position="156"/>
    </location>
</feature>
<feature type="transmembrane region" description="Helical" evidence="1">
    <location>
        <begin position="69"/>
        <end position="90"/>
    </location>
</feature>
<dbReference type="GO" id="GO:0005886">
    <property type="term" value="C:plasma membrane"/>
    <property type="evidence" value="ECO:0007669"/>
    <property type="project" value="TreeGrafter"/>
</dbReference>
<organism evidence="2 3">
    <name type="scientific">Acinetobacter halotolerans</name>
    <dbReference type="NCBI Taxonomy" id="1752076"/>
    <lineage>
        <taxon>Bacteria</taxon>
        <taxon>Pseudomonadati</taxon>
        <taxon>Pseudomonadota</taxon>
        <taxon>Gammaproteobacteria</taxon>
        <taxon>Moraxellales</taxon>
        <taxon>Moraxellaceae</taxon>
        <taxon>Acinetobacter</taxon>
    </lineage>
</organism>
<proteinExistence type="predicted"/>
<sequence>MQSAVLIFQIFIAISLGYFLAPYLSQKNKRFVFKVLPYFSYILLISVAFELAQALNHIQNPVAILPPALLIAFSTSMGSFFICLMTYKVIDRQSVQGRISSHLFINALKNIAKAFLALGVGILLGAFVNMSNLQITFNSWYLLLVFICLIGVELAFTQFDRSWLSWKILLVPIAAIIGSCIASIFNYFILSNHFSLNEVMALAQGYGWYSMSGILFTELHSAKLGGIALLTDLFREIFAILLMYCLGWRFPRSAISSAGATSMDVTLAMVKQSCGTHYIPHAMMSGLILSLLAPLLISLFLNLKL</sequence>
<gene>
    <name evidence="2" type="ORF">EXE30_05875</name>
</gene>
<feature type="transmembrane region" description="Helical" evidence="1">
    <location>
        <begin position="111"/>
        <end position="128"/>
    </location>
</feature>
<evidence type="ECO:0000313" key="2">
    <source>
        <dbReference type="EMBL" id="RZF54751.1"/>
    </source>
</evidence>
<feature type="transmembrane region" description="Helical" evidence="1">
    <location>
        <begin position="31"/>
        <end position="49"/>
    </location>
</feature>
<feature type="transmembrane region" description="Helical" evidence="1">
    <location>
        <begin position="6"/>
        <end position="24"/>
    </location>
</feature>
<evidence type="ECO:0000313" key="3">
    <source>
        <dbReference type="Proteomes" id="UP000292110"/>
    </source>
</evidence>
<keyword evidence="1" id="KW-0472">Membrane</keyword>
<keyword evidence="1" id="KW-1133">Transmembrane helix</keyword>
<dbReference type="RefSeq" id="WP_130161601.1">
    <property type="nucleotide sequence ID" value="NZ_SGIM01000003.1"/>
</dbReference>